<dbReference type="InterPro" id="IPR050196">
    <property type="entry name" value="Cytochrome_P450_Monoox"/>
</dbReference>
<gene>
    <name evidence="9" type="ORF">ACFPQ5_00400</name>
</gene>
<dbReference type="EMBL" id="JBHSMR010000001">
    <property type="protein sequence ID" value="MFC5476630.1"/>
    <property type="molecule type" value="Genomic_DNA"/>
</dbReference>
<reference evidence="10" key="1">
    <citation type="journal article" date="2019" name="Int. J. Syst. Evol. Microbiol.">
        <title>The Global Catalogue of Microorganisms (GCM) 10K type strain sequencing project: providing services to taxonomists for standard genome sequencing and annotation.</title>
        <authorList>
            <consortium name="The Broad Institute Genomics Platform"/>
            <consortium name="The Broad Institute Genome Sequencing Center for Infectious Disease"/>
            <person name="Wu L."/>
            <person name="Ma J."/>
        </authorList>
    </citation>
    <scope>NUCLEOTIDE SEQUENCE [LARGE SCALE GENOMIC DNA]</scope>
    <source>
        <strain evidence="10">CCUG 43111</strain>
    </source>
</reference>
<dbReference type="InterPro" id="IPR002401">
    <property type="entry name" value="Cyt_P450_E_grp-I"/>
</dbReference>
<comment type="similarity">
    <text evidence="1 7">Belongs to the cytochrome P450 family.</text>
</comment>
<evidence type="ECO:0000256" key="6">
    <source>
        <dbReference type="ARBA" id="ARBA00023033"/>
    </source>
</evidence>
<dbReference type="PRINTS" id="PR00385">
    <property type="entry name" value="P450"/>
</dbReference>
<evidence type="ECO:0000256" key="3">
    <source>
        <dbReference type="ARBA" id="ARBA00022723"/>
    </source>
</evidence>
<dbReference type="PROSITE" id="PS00086">
    <property type="entry name" value="CYTOCHROME_P450"/>
    <property type="match status" value="1"/>
</dbReference>
<dbReference type="Gene3D" id="1.10.630.10">
    <property type="entry name" value="Cytochrome P450"/>
    <property type="match status" value="1"/>
</dbReference>
<keyword evidence="2 7" id="KW-0349">Heme</keyword>
<dbReference type="InterPro" id="IPR001128">
    <property type="entry name" value="Cyt_P450"/>
</dbReference>
<name>A0ABW0MEZ3_9BURK</name>
<evidence type="ECO:0000313" key="10">
    <source>
        <dbReference type="Proteomes" id="UP001596101"/>
    </source>
</evidence>
<dbReference type="PRINTS" id="PR00463">
    <property type="entry name" value="EP450I"/>
</dbReference>
<keyword evidence="5 7" id="KW-0408">Iron</keyword>
<evidence type="ECO:0000256" key="7">
    <source>
        <dbReference type="RuleBase" id="RU000461"/>
    </source>
</evidence>
<protein>
    <submittedName>
        <fullName evidence="9">Cytochrome P450</fullName>
    </submittedName>
</protein>
<comment type="caution">
    <text evidence="9">The sequence shown here is derived from an EMBL/GenBank/DDBJ whole genome shotgun (WGS) entry which is preliminary data.</text>
</comment>
<dbReference type="SUPFAM" id="SSF48264">
    <property type="entry name" value="Cytochrome P450"/>
    <property type="match status" value="1"/>
</dbReference>
<evidence type="ECO:0000256" key="1">
    <source>
        <dbReference type="ARBA" id="ARBA00010617"/>
    </source>
</evidence>
<evidence type="ECO:0000256" key="8">
    <source>
        <dbReference type="SAM" id="MobiDB-lite"/>
    </source>
</evidence>
<evidence type="ECO:0000256" key="2">
    <source>
        <dbReference type="ARBA" id="ARBA00022617"/>
    </source>
</evidence>
<dbReference type="PANTHER" id="PTHR24291:SF50">
    <property type="entry name" value="BIFUNCTIONAL ALBAFLAVENONE MONOOXYGENASE_TERPENE SYNTHASE"/>
    <property type="match status" value="1"/>
</dbReference>
<accession>A0ABW0MEZ3</accession>
<evidence type="ECO:0000256" key="4">
    <source>
        <dbReference type="ARBA" id="ARBA00023002"/>
    </source>
</evidence>
<dbReference type="RefSeq" id="WP_379750789.1">
    <property type="nucleotide sequence ID" value="NZ_JBHSMR010000001.1"/>
</dbReference>
<sequence length="473" mass="52619">MKPDTTSQCPFHAGAAPRPLDHSPAQLSWPPGPAPGLTGWGLLRAMSRDPLGSLEQWRRQHGDVVHLRIWPEHQIVLTDPALVRELLVTQHAHLVRWESGIAVMSQLHGRSVLTAEGALWRTRRQALQPAFTPRAAHSFVPVIAAAAQQAFKGWQAGAEGWPIEQAFTSLGMDVILRTMFSSAVGADARLAERAVHTVSVAGNAEMYWPASWPDWMPWKRTKRRAMRVLRSLIERHVTARLALAQEEWPADLLTRLLSLHRADPAAWPLRAVHDECMTAFLAGHETAAATLTWWAWCMAANPAAQAAAREEVDSVLQGRVPAASDLPQLGYLTRTLQETLRLYPAAPVLLTRRTRQPVALGGWRFPARTMFTVPLGLMQRDARLFPEPDAFRPERFADGAPEIERGAWMPFGTGPRVCIGQHLALTEMTVIAAMFLQRFAVRAPAGMAPPEPVFNITLRPREPLHLVLERRMA</sequence>
<evidence type="ECO:0000313" key="9">
    <source>
        <dbReference type="EMBL" id="MFC5476630.1"/>
    </source>
</evidence>
<keyword evidence="6 7" id="KW-0503">Monooxygenase</keyword>
<keyword evidence="10" id="KW-1185">Reference proteome</keyword>
<dbReference type="Pfam" id="PF00067">
    <property type="entry name" value="p450"/>
    <property type="match status" value="1"/>
</dbReference>
<organism evidence="9 10">
    <name type="scientific">Massilia suwonensis</name>
    <dbReference type="NCBI Taxonomy" id="648895"/>
    <lineage>
        <taxon>Bacteria</taxon>
        <taxon>Pseudomonadati</taxon>
        <taxon>Pseudomonadota</taxon>
        <taxon>Betaproteobacteria</taxon>
        <taxon>Burkholderiales</taxon>
        <taxon>Oxalobacteraceae</taxon>
        <taxon>Telluria group</taxon>
        <taxon>Massilia</taxon>
    </lineage>
</organism>
<dbReference type="Proteomes" id="UP001596101">
    <property type="component" value="Unassembled WGS sequence"/>
</dbReference>
<feature type="region of interest" description="Disordered" evidence="8">
    <location>
        <begin position="1"/>
        <end position="31"/>
    </location>
</feature>
<dbReference type="PANTHER" id="PTHR24291">
    <property type="entry name" value="CYTOCHROME P450 FAMILY 4"/>
    <property type="match status" value="1"/>
</dbReference>
<keyword evidence="3 7" id="KW-0479">Metal-binding</keyword>
<proteinExistence type="inferred from homology"/>
<dbReference type="InterPro" id="IPR036396">
    <property type="entry name" value="Cyt_P450_sf"/>
</dbReference>
<dbReference type="InterPro" id="IPR017972">
    <property type="entry name" value="Cyt_P450_CS"/>
</dbReference>
<keyword evidence="4 7" id="KW-0560">Oxidoreductase</keyword>
<evidence type="ECO:0000256" key="5">
    <source>
        <dbReference type="ARBA" id="ARBA00023004"/>
    </source>
</evidence>